<dbReference type="PANTHER" id="PTHR23511">
    <property type="entry name" value="SYNAPTIC VESICLE GLYCOPROTEIN 2"/>
    <property type="match status" value="1"/>
</dbReference>
<dbReference type="GO" id="GO:0016020">
    <property type="term" value="C:membrane"/>
    <property type="evidence" value="ECO:0007669"/>
    <property type="project" value="UniProtKB-SubCell"/>
</dbReference>
<dbReference type="PANTHER" id="PTHR23511:SF5">
    <property type="entry name" value="MAJOR FACILITATOR-TYPE TRANSPORTER HXNZ-RELATED"/>
    <property type="match status" value="1"/>
</dbReference>
<keyword evidence="5 6" id="KW-0472">Membrane</keyword>
<keyword evidence="8" id="KW-1185">Reference proteome</keyword>
<accession>A0AAW0BJ22</accession>
<comment type="caution">
    <text evidence="7">The sequence shown here is derived from an EMBL/GenBank/DDBJ whole genome shotgun (WGS) entry which is preliminary data.</text>
</comment>
<feature type="transmembrane region" description="Helical" evidence="6">
    <location>
        <begin position="185"/>
        <end position="204"/>
    </location>
</feature>
<keyword evidence="2" id="KW-0813">Transport</keyword>
<evidence type="ECO:0000313" key="7">
    <source>
        <dbReference type="EMBL" id="KAK7026038.1"/>
    </source>
</evidence>
<protein>
    <submittedName>
        <fullName evidence="7">Uncharacterized protein</fullName>
    </submittedName>
</protein>
<dbReference type="Gene3D" id="1.20.1250.20">
    <property type="entry name" value="MFS general substrate transporter like domains"/>
    <property type="match status" value="1"/>
</dbReference>
<evidence type="ECO:0000256" key="3">
    <source>
        <dbReference type="ARBA" id="ARBA00022692"/>
    </source>
</evidence>
<evidence type="ECO:0000256" key="6">
    <source>
        <dbReference type="SAM" id="Phobius"/>
    </source>
</evidence>
<dbReference type="AlphaFoldDB" id="A0AAW0BJ22"/>
<sequence length="313" mass="34276">MECLTYFMTRGGITMMMWIMRFFVFDLQESSKFMIAKGRDEEAVKILEHIARKNGRKLTLTVDTLKNISGDTSTGTSKLSTAQILKNTFSNVSMSHVRPLFQTKRLAINTSITIALWGLIGLAYPLFNGFITLYLTTQVPDSDTSVSRTYRDYTIISTLGVPGSILACFVVDWTRKSQSRFSFGGRKLTMAVSTCLTGVFLFLFTTSKSQAAVLGYSCASSLTQNAMYGVLYAYTPEVFPAPHRGTGDAVCSAFNRITGILAPVIKIATTNPDGSATSSTANGPTFVSATLFLVSSVLMILFTYRGKYITCLS</sequence>
<evidence type="ECO:0000313" key="8">
    <source>
        <dbReference type="Proteomes" id="UP001383192"/>
    </source>
</evidence>
<dbReference type="EMBL" id="JAYKXP010000108">
    <property type="protein sequence ID" value="KAK7026038.1"/>
    <property type="molecule type" value="Genomic_DNA"/>
</dbReference>
<dbReference type="SUPFAM" id="SSF103473">
    <property type="entry name" value="MFS general substrate transporter"/>
    <property type="match status" value="1"/>
</dbReference>
<keyword evidence="4 6" id="KW-1133">Transmembrane helix</keyword>
<comment type="subcellular location">
    <subcellularLocation>
        <location evidence="1">Membrane</location>
        <topology evidence="1">Multi-pass membrane protein</topology>
    </subcellularLocation>
</comment>
<organism evidence="7 8">
    <name type="scientific">Paramarasmius palmivorus</name>
    <dbReference type="NCBI Taxonomy" id="297713"/>
    <lineage>
        <taxon>Eukaryota</taxon>
        <taxon>Fungi</taxon>
        <taxon>Dikarya</taxon>
        <taxon>Basidiomycota</taxon>
        <taxon>Agaricomycotina</taxon>
        <taxon>Agaricomycetes</taxon>
        <taxon>Agaricomycetidae</taxon>
        <taxon>Agaricales</taxon>
        <taxon>Marasmiineae</taxon>
        <taxon>Marasmiaceae</taxon>
        <taxon>Paramarasmius</taxon>
    </lineage>
</organism>
<dbReference type="InterPro" id="IPR036259">
    <property type="entry name" value="MFS_trans_sf"/>
</dbReference>
<feature type="transmembrane region" description="Helical" evidence="6">
    <location>
        <begin position="114"/>
        <end position="135"/>
    </location>
</feature>
<feature type="transmembrane region" description="Helical" evidence="6">
    <location>
        <begin position="285"/>
        <end position="304"/>
    </location>
</feature>
<evidence type="ECO:0000256" key="4">
    <source>
        <dbReference type="ARBA" id="ARBA00022989"/>
    </source>
</evidence>
<evidence type="ECO:0000256" key="1">
    <source>
        <dbReference type="ARBA" id="ARBA00004141"/>
    </source>
</evidence>
<evidence type="ECO:0000256" key="5">
    <source>
        <dbReference type="ARBA" id="ARBA00023136"/>
    </source>
</evidence>
<name>A0AAW0BJ22_9AGAR</name>
<proteinExistence type="predicted"/>
<feature type="transmembrane region" description="Helical" evidence="6">
    <location>
        <begin position="155"/>
        <end position="173"/>
    </location>
</feature>
<gene>
    <name evidence="7" type="ORF">VNI00_015765</name>
</gene>
<reference evidence="7 8" key="1">
    <citation type="submission" date="2024-01" db="EMBL/GenBank/DDBJ databases">
        <title>A draft genome for a cacao thread blight-causing isolate of Paramarasmius palmivorus.</title>
        <authorList>
            <person name="Baruah I.K."/>
            <person name="Bukari Y."/>
            <person name="Amoako-Attah I."/>
            <person name="Meinhardt L.W."/>
            <person name="Bailey B.A."/>
            <person name="Cohen S.P."/>
        </authorList>
    </citation>
    <scope>NUCLEOTIDE SEQUENCE [LARGE SCALE GENOMIC DNA]</scope>
    <source>
        <strain evidence="7 8">GH-12</strain>
    </source>
</reference>
<evidence type="ECO:0000256" key="2">
    <source>
        <dbReference type="ARBA" id="ARBA00022448"/>
    </source>
</evidence>
<dbReference type="Proteomes" id="UP001383192">
    <property type="component" value="Unassembled WGS sequence"/>
</dbReference>
<keyword evidence="3 6" id="KW-0812">Transmembrane</keyword>